<feature type="region of interest" description="Disordered" evidence="5">
    <location>
        <begin position="37"/>
        <end position="150"/>
    </location>
</feature>
<feature type="compositionally biased region" description="Low complexity" evidence="5">
    <location>
        <begin position="47"/>
        <end position="58"/>
    </location>
</feature>
<evidence type="ECO:0000256" key="4">
    <source>
        <dbReference type="ARBA" id="ARBA00023235"/>
    </source>
</evidence>
<dbReference type="GO" id="GO:0006400">
    <property type="term" value="P:tRNA modification"/>
    <property type="evidence" value="ECO:0007669"/>
    <property type="project" value="TreeGrafter"/>
</dbReference>
<dbReference type="Pfam" id="PF01509">
    <property type="entry name" value="TruB_N"/>
    <property type="match status" value="1"/>
</dbReference>
<dbReference type="EMBL" id="BLLF01000110">
    <property type="protein sequence ID" value="GFH07693.1"/>
    <property type="molecule type" value="Genomic_DNA"/>
</dbReference>
<reference evidence="7 8" key="1">
    <citation type="submission" date="2020-02" db="EMBL/GenBank/DDBJ databases">
        <title>Draft genome sequence of Haematococcus lacustris strain NIES-144.</title>
        <authorList>
            <person name="Morimoto D."/>
            <person name="Nakagawa S."/>
            <person name="Yoshida T."/>
            <person name="Sawayama S."/>
        </authorList>
    </citation>
    <scope>NUCLEOTIDE SEQUENCE [LARGE SCALE GENOMIC DNA]</scope>
    <source>
        <strain evidence="7 8">NIES-144</strain>
    </source>
</reference>
<dbReference type="InterPro" id="IPR002501">
    <property type="entry name" value="PsdUridine_synth_N"/>
</dbReference>
<sequence length="243" mass="25643">MDDMPRITDILRELKSVRMRALTRAYDVSLCLVSSAASGTSRCAPRSNSSAPSQEASSLLVSEQAVQLQVQQPANPQLLIEPSPPDLSRPQPSPEPSAHALSSPEEDQQPNHLAHGSPEPPLQQPSATVLSGPGQALLPGPPALSKHEARKARRVFPSLIPPPALPAAQDQLAAVFSNGAVLIDKPLGWTSFDVVAKLRSALRSLGVGHSGTLDPMATGLLILGTGAGTRFCDEFTAMRKSYS</sequence>
<dbReference type="EC" id="5.4.99.25" evidence="2"/>
<evidence type="ECO:0000256" key="2">
    <source>
        <dbReference type="ARBA" id="ARBA00012787"/>
    </source>
</evidence>
<dbReference type="GO" id="GO:0005634">
    <property type="term" value="C:nucleus"/>
    <property type="evidence" value="ECO:0007669"/>
    <property type="project" value="TreeGrafter"/>
</dbReference>
<evidence type="ECO:0000259" key="6">
    <source>
        <dbReference type="Pfam" id="PF01509"/>
    </source>
</evidence>
<keyword evidence="8" id="KW-1185">Reference proteome</keyword>
<feature type="compositionally biased region" description="Polar residues" evidence="5">
    <location>
        <begin position="59"/>
        <end position="75"/>
    </location>
</feature>
<dbReference type="PANTHER" id="PTHR13767:SF2">
    <property type="entry name" value="PSEUDOURIDYLATE SYNTHASE TRUB1"/>
    <property type="match status" value="1"/>
</dbReference>
<feature type="domain" description="Pseudouridine synthase II N-terminal" evidence="6">
    <location>
        <begin position="205"/>
        <end position="242"/>
    </location>
</feature>
<accession>A0A699YCE9</accession>
<name>A0A699YCE9_HAELA</name>
<dbReference type="PANTHER" id="PTHR13767">
    <property type="entry name" value="TRNA-PSEUDOURIDINE SYNTHASE"/>
    <property type="match status" value="1"/>
</dbReference>
<organism evidence="7 8">
    <name type="scientific">Haematococcus lacustris</name>
    <name type="common">Green alga</name>
    <name type="synonym">Haematococcus pluvialis</name>
    <dbReference type="NCBI Taxonomy" id="44745"/>
    <lineage>
        <taxon>Eukaryota</taxon>
        <taxon>Viridiplantae</taxon>
        <taxon>Chlorophyta</taxon>
        <taxon>core chlorophytes</taxon>
        <taxon>Chlorophyceae</taxon>
        <taxon>CS clade</taxon>
        <taxon>Chlamydomonadales</taxon>
        <taxon>Haematococcaceae</taxon>
        <taxon>Haematococcus</taxon>
    </lineage>
</organism>
<evidence type="ECO:0000256" key="3">
    <source>
        <dbReference type="ARBA" id="ARBA00022694"/>
    </source>
</evidence>
<gene>
    <name evidence="7" type="ORF">HaLaN_02528</name>
</gene>
<dbReference type="GO" id="GO:0160148">
    <property type="term" value="F:tRNA pseudouridine(55) synthase activity"/>
    <property type="evidence" value="ECO:0007669"/>
    <property type="project" value="UniProtKB-EC"/>
</dbReference>
<evidence type="ECO:0000256" key="5">
    <source>
        <dbReference type="SAM" id="MobiDB-lite"/>
    </source>
</evidence>
<dbReference type="InterPro" id="IPR014780">
    <property type="entry name" value="tRNA_psdUridine_synth_TruB"/>
</dbReference>
<dbReference type="Proteomes" id="UP000485058">
    <property type="component" value="Unassembled WGS sequence"/>
</dbReference>
<protein>
    <recommendedName>
        <fullName evidence="2">tRNA pseudouridine(55) synthase</fullName>
        <ecNumber evidence="2">5.4.99.25</ecNumber>
    </recommendedName>
</protein>
<keyword evidence="4" id="KW-0413">Isomerase</keyword>
<evidence type="ECO:0000256" key="1">
    <source>
        <dbReference type="ARBA" id="ARBA00008999"/>
    </source>
</evidence>
<comment type="similarity">
    <text evidence="1">Belongs to the pseudouridine synthase TruB family.</text>
</comment>
<evidence type="ECO:0000313" key="7">
    <source>
        <dbReference type="EMBL" id="GFH07693.1"/>
    </source>
</evidence>
<dbReference type="AlphaFoldDB" id="A0A699YCE9"/>
<dbReference type="GO" id="GO:0003723">
    <property type="term" value="F:RNA binding"/>
    <property type="evidence" value="ECO:0007669"/>
    <property type="project" value="InterPro"/>
</dbReference>
<feature type="non-terminal residue" evidence="7">
    <location>
        <position position="243"/>
    </location>
</feature>
<feature type="compositionally biased region" description="Pro residues" evidence="5">
    <location>
        <begin position="82"/>
        <end position="95"/>
    </location>
</feature>
<dbReference type="Gene3D" id="3.30.2350.10">
    <property type="entry name" value="Pseudouridine synthase"/>
    <property type="match status" value="1"/>
</dbReference>
<keyword evidence="3" id="KW-0819">tRNA processing</keyword>
<comment type="caution">
    <text evidence="7">The sequence shown here is derived from an EMBL/GenBank/DDBJ whole genome shotgun (WGS) entry which is preliminary data.</text>
</comment>
<proteinExistence type="inferred from homology"/>
<dbReference type="GO" id="GO:1990481">
    <property type="term" value="P:mRNA pseudouridine synthesis"/>
    <property type="evidence" value="ECO:0007669"/>
    <property type="project" value="TreeGrafter"/>
</dbReference>
<evidence type="ECO:0000313" key="8">
    <source>
        <dbReference type="Proteomes" id="UP000485058"/>
    </source>
</evidence>
<dbReference type="InterPro" id="IPR020103">
    <property type="entry name" value="PsdUridine_synth_cat_dom_sf"/>
</dbReference>
<dbReference type="SUPFAM" id="SSF55120">
    <property type="entry name" value="Pseudouridine synthase"/>
    <property type="match status" value="1"/>
</dbReference>